<keyword evidence="5" id="KW-1185">Reference proteome</keyword>
<feature type="compositionally biased region" description="Low complexity" evidence="3">
    <location>
        <begin position="7"/>
        <end position="17"/>
    </location>
</feature>
<keyword evidence="2" id="KW-0560">Oxidoreductase</keyword>
<dbReference type="EMBL" id="JBAHYK010000642">
    <property type="protein sequence ID" value="KAL0572335.1"/>
    <property type="molecule type" value="Genomic_DNA"/>
</dbReference>
<reference evidence="4 5" key="1">
    <citation type="submission" date="2024-02" db="EMBL/GenBank/DDBJ databases">
        <title>A draft genome for the cacao thread blight pathogen Marasmius crinis-equi.</title>
        <authorList>
            <person name="Cohen S.P."/>
            <person name="Baruah I.K."/>
            <person name="Amoako-Attah I."/>
            <person name="Bukari Y."/>
            <person name="Meinhardt L.W."/>
            <person name="Bailey B.A."/>
        </authorList>
    </citation>
    <scope>NUCLEOTIDE SEQUENCE [LARGE SCALE GENOMIC DNA]</scope>
    <source>
        <strain evidence="4 5">GH-76</strain>
    </source>
</reference>
<name>A0ABR3FAY3_9AGAR</name>
<comment type="similarity">
    <text evidence="1">Belongs to the short-chain dehydrogenases/reductases (SDR) family.</text>
</comment>
<dbReference type="PANTHER" id="PTHR24320:SF154">
    <property type="entry name" value="OXIDOREDUCTASE, SHORT-CHAIN DEHYDROGENASE_REDUCTASE FAMILY (AFU_ORTHOLOGUE AFUA_2G04560)"/>
    <property type="match status" value="1"/>
</dbReference>
<evidence type="ECO:0000256" key="2">
    <source>
        <dbReference type="ARBA" id="ARBA00023002"/>
    </source>
</evidence>
<evidence type="ECO:0000313" key="5">
    <source>
        <dbReference type="Proteomes" id="UP001465976"/>
    </source>
</evidence>
<comment type="caution">
    <text evidence="4">The sequence shown here is derived from an EMBL/GenBank/DDBJ whole genome shotgun (WGS) entry which is preliminary data.</text>
</comment>
<accession>A0ABR3FAY3</accession>
<evidence type="ECO:0000256" key="1">
    <source>
        <dbReference type="ARBA" id="ARBA00006484"/>
    </source>
</evidence>
<evidence type="ECO:0000313" key="4">
    <source>
        <dbReference type="EMBL" id="KAL0572335.1"/>
    </source>
</evidence>
<sequence length="223" mass="24619">MPVHHPSSSTSQNTLSSAAEIHARSTAASRKPKLPHPMLKLRSSNTSSSATQASWLPYRPHEGGYEVRFGTHHVGHVPLIKLLTPTLLRGIRFDTLRETDTIGNAGLRYERSKLVNFLYAKELARRYPKITSVSVHPGTVGAGLADGVAPVTKILYLLVSKWREVKPVVGYSQMWASTTEKGNLVNGGYYEPVGVLTEAAKVASDEELAKRLWEWTGVELKDY</sequence>
<dbReference type="Proteomes" id="UP001465976">
    <property type="component" value="Unassembled WGS sequence"/>
</dbReference>
<evidence type="ECO:0000256" key="3">
    <source>
        <dbReference type="SAM" id="MobiDB-lite"/>
    </source>
</evidence>
<feature type="region of interest" description="Disordered" evidence="3">
    <location>
        <begin position="1"/>
        <end position="55"/>
    </location>
</feature>
<feature type="compositionally biased region" description="Low complexity" evidence="3">
    <location>
        <begin position="43"/>
        <end position="54"/>
    </location>
</feature>
<dbReference type="Gene3D" id="3.40.50.720">
    <property type="entry name" value="NAD(P)-binding Rossmann-like Domain"/>
    <property type="match status" value="1"/>
</dbReference>
<protein>
    <recommendedName>
        <fullName evidence="6">Oxidoreductase</fullName>
    </recommendedName>
</protein>
<dbReference type="PANTHER" id="PTHR24320">
    <property type="entry name" value="RETINOL DEHYDROGENASE"/>
    <property type="match status" value="1"/>
</dbReference>
<gene>
    <name evidence="4" type="ORF">V5O48_009625</name>
</gene>
<proteinExistence type="inferred from homology"/>
<evidence type="ECO:0008006" key="6">
    <source>
        <dbReference type="Google" id="ProtNLM"/>
    </source>
</evidence>
<dbReference type="SUPFAM" id="SSF51735">
    <property type="entry name" value="NAD(P)-binding Rossmann-fold domains"/>
    <property type="match status" value="1"/>
</dbReference>
<organism evidence="4 5">
    <name type="scientific">Marasmius crinis-equi</name>
    <dbReference type="NCBI Taxonomy" id="585013"/>
    <lineage>
        <taxon>Eukaryota</taxon>
        <taxon>Fungi</taxon>
        <taxon>Dikarya</taxon>
        <taxon>Basidiomycota</taxon>
        <taxon>Agaricomycotina</taxon>
        <taxon>Agaricomycetes</taxon>
        <taxon>Agaricomycetidae</taxon>
        <taxon>Agaricales</taxon>
        <taxon>Marasmiineae</taxon>
        <taxon>Marasmiaceae</taxon>
        <taxon>Marasmius</taxon>
    </lineage>
</organism>
<dbReference type="InterPro" id="IPR036291">
    <property type="entry name" value="NAD(P)-bd_dom_sf"/>
</dbReference>